<dbReference type="InterPro" id="IPR007138">
    <property type="entry name" value="ABM_dom"/>
</dbReference>
<feature type="domain" description="ABM" evidence="1">
    <location>
        <begin position="2"/>
        <end position="98"/>
    </location>
</feature>
<dbReference type="Proteomes" id="UP000193749">
    <property type="component" value="Unassembled WGS sequence"/>
</dbReference>
<evidence type="ECO:0000259" key="1">
    <source>
        <dbReference type="PROSITE" id="PS51725"/>
    </source>
</evidence>
<dbReference type="GO" id="GO:0005829">
    <property type="term" value="C:cytosol"/>
    <property type="evidence" value="ECO:0007669"/>
    <property type="project" value="TreeGrafter"/>
</dbReference>
<dbReference type="OrthoDB" id="9812192at2"/>
<evidence type="ECO:0000313" key="3">
    <source>
        <dbReference type="Proteomes" id="UP000193749"/>
    </source>
</evidence>
<dbReference type="PANTHER" id="PTHR33336:SF3">
    <property type="entry name" value="ABM DOMAIN-CONTAINING PROTEIN"/>
    <property type="match status" value="1"/>
</dbReference>
<dbReference type="STRING" id="55209.HA50_17420"/>
<gene>
    <name evidence="2" type="ORF">HA50_17420</name>
</gene>
<proteinExistence type="predicted"/>
<organism evidence="2 3">
    <name type="scientific">Pantoea cypripedii</name>
    <name type="common">Pectobacterium cypripedii</name>
    <name type="synonym">Erwinia cypripedii</name>
    <dbReference type="NCBI Taxonomy" id="55209"/>
    <lineage>
        <taxon>Bacteria</taxon>
        <taxon>Pseudomonadati</taxon>
        <taxon>Pseudomonadota</taxon>
        <taxon>Gammaproteobacteria</taxon>
        <taxon>Enterobacterales</taxon>
        <taxon>Erwiniaceae</taxon>
        <taxon>Pantoea</taxon>
    </lineage>
</organism>
<keyword evidence="2" id="KW-0560">Oxidoreductase</keyword>
<reference evidence="2 3" key="1">
    <citation type="journal article" date="2017" name="Antonie Van Leeuwenhoek">
        <title>Phylogenomic resolution of the bacterial genus Pantoea and its relationship with Erwinia and Tatumella.</title>
        <authorList>
            <person name="Palmer M."/>
            <person name="Steenkamp E.T."/>
            <person name="Coetzee M.P."/>
            <person name="Chan W.Y."/>
            <person name="van Zyl E."/>
            <person name="De Maayer P."/>
            <person name="Coutinho T.A."/>
            <person name="Blom J."/>
            <person name="Smits T.H."/>
            <person name="Duffy B."/>
            <person name="Venter S.N."/>
        </authorList>
    </citation>
    <scope>NUCLEOTIDE SEQUENCE [LARGE SCALE GENOMIC DNA]</scope>
    <source>
        <strain evidence="2 3">LMG 2657</strain>
    </source>
</reference>
<accession>A0A1X1EYP8</accession>
<dbReference type="PROSITE" id="PS51725">
    <property type="entry name" value="ABM"/>
    <property type="match status" value="1"/>
</dbReference>
<dbReference type="SUPFAM" id="SSF54909">
    <property type="entry name" value="Dimeric alpha+beta barrel"/>
    <property type="match status" value="1"/>
</dbReference>
<keyword evidence="3" id="KW-1185">Reference proteome</keyword>
<dbReference type="InterPro" id="IPR011008">
    <property type="entry name" value="Dimeric_a/b-barrel"/>
</dbReference>
<dbReference type="Gene3D" id="3.30.70.100">
    <property type="match status" value="1"/>
</dbReference>
<dbReference type="AlphaFoldDB" id="A0A1X1EYP8"/>
<dbReference type="Pfam" id="PF03992">
    <property type="entry name" value="ABM"/>
    <property type="match status" value="1"/>
</dbReference>
<sequence>MLTVVAEICIKPGRRAAVLEAINRLIPTVLQEEGCHQYDALVDHQAQVPWKHNSPDSIFMLEQWESLRHLEQHQQMPHMDAHRAIIKDDVVDVKILVLEAAAH</sequence>
<comment type="caution">
    <text evidence="2">The sequence shown here is derived from an EMBL/GenBank/DDBJ whole genome shotgun (WGS) entry which is preliminary data.</text>
</comment>
<dbReference type="PANTHER" id="PTHR33336">
    <property type="entry name" value="QUINOL MONOOXYGENASE YGIN-RELATED"/>
    <property type="match status" value="1"/>
</dbReference>
<dbReference type="InterPro" id="IPR050744">
    <property type="entry name" value="AI-2_Isomerase_LsrG"/>
</dbReference>
<dbReference type="EMBL" id="MLJI01000001">
    <property type="protein sequence ID" value="ORM95027.1"/>
    <property type="molecule type" value="Genomic_DNA"/>
</dbReference>
<evidence type="ECO:0000313" key="2">
    <source>
        <dbReference type="EMBL" id="ORM95027.1"/>
    </source>
</evidence>
<protein>
    <submittedName>
        <fullName evidence="2">Antibiotic biosynthesis monooxygenase</fullName>
    </submittedName>
</protein>
<dbReference type="RefSeq" id="WP_084876850.1">
    <property type="nucleotide sequence ID" value="NZ_JAGGMY010000001.1"/>
</dbReference>
<keyword evidence="2" id="KW-0503">Monooxygenase</keyword>
<name>A0A1X1EYP8_PANCY</name>
<dbReference type="GO" id="GO:0004497">
    <property type="term" value="F:monooxygenase activity"/>
    <property type="evidence" value="ECO:0007669"/>
    <property type="project" value="UniProtKB-KW"/>
</dbReference>